<dbReference type="SUPFAM" id="SSF52540">
    <property type="entry name" value="P-loop containing nucleoside triphosphate hydrolases"/>
    <property type="match status" value="1"/>
</dbReference>
<dbReference type="InterPro" id="IPR031944">
    <property type="entry name" value="RsgA_N"/>
</dbReference>
<organism evidence="13 14">
    <name type="scientific">Caldinitratiruptor microaerophilus</name>
    <dbReference type="NCBI Taxonomy" id="671077"/>
    <lineage>
        <taxon>Bacteria</taxon>
        <taxon>Bacillati</taxon>
        <taxon>Bacillota</taxon>
        <taxon>Clostridia</taxon>
        <taxon>Eubacteriales</taxon>
        <taxon>Symbiobacteriaceae</taxon>
        <taxon>Caldinitratiruptor</taxon>
    </lineage>
</organism>
<accession>A0AA35G827</accession>
<proteinExistence type="inferred from homology"/>
<comment type="subunit">
    <text evidence="10">Monomer. Associates with 30S ribosomal subunit, binds 16S rRNA.</text>
</comment>
<keyword evidence="8 10" id="KW-0694">RNA-binding</keyword>
<dbReference type="CDD" id="cd04466">
    <property type="entry name" value="S1_YloQ_GTPase"/>
    <property type="match status" value="1"/>
</dbReference>
<dbReference type="CDD" id="cd01854">
    <property type="entry name" value="YjeQ_EngC"/>
    <property type="match status" value="1"/>
</dbReference>
<feature type="binding site" evidence="10">
    <location>
        <begin position="112"/>
        <end position="115"/>
    </location>
    <ligand>
        <name>GTP</name>
        <dbReference type="ChEBI" id="CHEBI:37565"/>
    </ligand>
</feature>
<evidence type="ECO:0000256" key="9">
    <source>
        <dbReference type="ARBA" id="ARBA00023134"/>
    </source>
</evidence>
<comment type="subcellular location">
    <subcellularLocation>
        <location evidence="10">Cytoplasm</location>
    </subcellularLocation>
</comment>
<evidence type="ECO:0000256" key="5">
    <source>
        <dbReference type="ARBA" id="ARBA00022741"/>
    </source>
</evidence>
<evidence type="ECO:0000256" key="8">
    <source>
        <dbReference type="ARBA" id="ARBA00022884"/>
    </source>
</evidence>
<dbReference type="GO" id="GO:0005525">
    <property type="term" value="F:GTP binding"/>
    <property type="evidence" value="ECO:0007669"/>
    <property type="project" value="UniProtKB-UniRule"/>
</dbReference>
<dbReference type="Gene3D" id="3.40.50.300">
    <property type="entry name" value="P-loop containing nucleotide triphosphate hydrolases"/>
    <property type="match status" value="1"/>
</dbReference>
<evidence type="ECO:0000256" key="3">
    <source>
        <dbReference type="ARBA" id="ARBA00022723"/>
    </source>
</evidence>
<evidence type="ECO:0000313" key="14">
    <source>
        <dbReference type="Proteomes" id="UP001163687"/>
    </source>
</evidence>
<keyword evidence="2 10" id="KW-0690">Ribosome biogenesis</keyword>
<dbReference type="Pfam" id="PF03193">
    <property type="entry name" value="RsgA_GTPase"/>
    <property type="match status" value="1"/>
</dbReference>
<dbReference type="GO" id="GO:0005737">
    <property type="term" value="C:cytoplasm"/>
    <property type="evidence" value="ECO:0007669"/>
    <property type="project" value="UniProtKB-SubCell"/>
</dbReference>
<dbReference type="PROSITE" id="PS51721">
    <property type="entry name" value="G_CP"/>
    <property type="match status" value="1"/>
</dbReference>
<evidence type="ECO:0000313" key="13">
    <source>
        <dbReference type="EMBL" id="BDG60651.1"/>
    </source>
</evidence>
<keyword evidence="4 10" id="KW-0699">rRNA-binding</keyword>
<keyword evidence="9 10" id="KW-0342">GTP-binding</keyword>
<keyword evidence="1 10" id="KW-0963">Cytoplasm</keyword>
<comment type="caution">
    <text evidence="10">Lacks conserved residue(s) required for the propagation of feature annotation.</text>
</comment>
<dbReference type="SUPFAM" id="SSF50249">
    <property type="entry name" value="Nucleic acid-binding proteins"/>
    <property type="match status" value="1"/>
</dbReference>
<dbReference type="PANTHER" id="PTHR32120">
    <property type="entry name" value="SMALL RIBOSOMAL SUBUNIT BIOGENESIS GTPASE RSGA"/>
    <property type="match status" value="1"/>
</dbReference>
<dbReference type="KEGG" id="cmic:caldi_17410"/>
<feature type="binding site" evidence="10">
    <location>
        <position position="258"/>
    </location>
    <ligand>
        <name>Zn(2+)</name>
        <dbReference type="ChEBI" id="CHEBI:29105"/>
    </ligand>
</feature>
<feature type="binding site" evidence="10">
    <location>
        <position position="245"/>
    </location>
    <ligand>
        <name>Zn(2+)</name>
        <dbReference type="ChEBI" id="CHEBI:29105"/>
    </ligand>
</feature>
<name>A0AA35G827_9FIRM</name>
<dbReference type="Proteomes" id="UP001163687">
    <property type="component" value="Chromosome"/>
</dbReference>
<dbReference type="GO" id="GO:0046872">
    <property type="term" value="F:metal ion binding"/>
    <property type="evidence" value="ECO:0007669"/>
    <property type="project" value="UniProtKB-KW"/>
</dbReference>
<dbReference type="GO" id="GO:0003924">
    <property type="term" value="F:GTPase activity"/>
    <property type="evidence" value="ECO:0007669"/>
    <property type="project" value="UniProtKB-UniRule"/>
</dbReference>
<keyword evidence="5 10" id="KW-0547">Nucleotide-binding</keyword>
<keyword evidence="6 10" id="KW-0378">Hydrolase</keyword>
<comment type="function">
    <text evidence="10">One of several proteins that assist in the late maturation steps of the functional core of the 30S ribosomal subunit. Helps release RbfA from mature subunits. May play a role in the assembly of ribosomal proteins into the subunit. Circularly permuted GTPase that catalyzes slow GTP hydrolysis, GTPase activity is stimulated by the 30S ribosomal subunit.</text>
</comment>
<dbReference type="RefSeq" id="WP_264844659.1">
    <property type="nucleotide sequence ID" value="NZ_AP025628.1"/>
</dbReference>
<gene>
    <name evidence="10 13" type="primary">rsgA</name>
    <name evidence="13" type="ORF">caldi_17410</name>
</gene>
<dbReference type="GO" id="GO:0019843">
    <property type="term" value="F:rRNA binding"/>
    <property type="evidence" value="ECO:0007669"/>
    <property type="project" value="UniProtKB-KW"/>
</dbReference>
<evidence type="ECO:0000256" key="10">
    <source>
        <dbReference type="HAMAP-Rule" id="MF_01820"/>
    </source>
</evidence>
<comment type="cofactor">
    <cofactor evidence="10">
        <name>Zn(2+)</name>
        <dbReference type="ChEBI" id="CHEBI:29105"/>
    </cofactor>
    <text evidence="10">Binds 1 zinc ion per subunit.</text>
</comment>
<dbReference type="InterPro" id="IPR010914">
    <property type="entry name" value="RsgA_GTPase_dom"/>
</dbReference>
<keyword evidence="7 10" id="KW-0862">Zinc</keyword>
<feature type="domain" description="EngC GTPase" evidence="11">
    <location>
        <begin position="72"/>
        <end position="220"/>
    </location>
</feature>
<evidence type="ECO:0000256" key="1">
    <source>
        <dbReference type="ARBA" id="ARBA00022490"/>
    </source>
</evidence>
<sequence>MPVGQVIRSHSHIHYVLVDGREVECRPRGKLRLEERRILAGDRVEVTLAPDGEGRIDRVLPRASELRRPPVANVDLCAVVFTLHEPEADYRFLDRVLVHVEHAGIEALLVLNKTDLCTPQEVEGFRRLYGETVGYPVVPVSALTGEGIPDLAARLAGRTSVLAGQSGAGKSLLTRALAPGYQARVGTLARKLGRGRHTTRHVELIRLPAGGLVADAPGFTYLEFEGVEARALGHLFPDFHRVGPCRFDDCLHRAEPGCAVKAAVGERIARHRYEHYLAFLAEIEAQKPW</sequence>
<evidence type="ECO:0000256" key="4">
    <source>
        <dbReference type="ARBA" id="ARBA00022730"/>
    </source>
</evidence>
<keyword evidence="14" id="KW-1185">Reference proteome</keyword>
<protein>
    <recommendedName>
        <fullName evidence="10">Small ribosomal subunit biogenesis GTPase RsgA</fullName>
        <ecNumber evidence="10">3.6.1.-</ecNumber>
    </recommendedName>
</protein>
<feature type="binding site" evidence="10">
    <location>
        <position position="250"/>
    </location>
    <ligand>
        <name>Zn(2+)</name>
        <dbReference type="ChEBI" id="CHEBI:29105"/>
    </ligand>
</feature>
<dbReference type="Pfam" id="PF16745">
    <property type="entry name" value="RsgA_N"/>
    <property type="match status" value="1"/>
</dbReference>
<dbReference type="InterPro" id="IPR027417">
    <property type="entry name" value="P-loop_NTPase"/>
</dbReference>
<comment type="similarity">
    <text evidence="10">Belongs to the TRAFAC class YlqF/YawG GTPase family. RsgA subfamily.</text>
</comment>
<dbReference type="PANTHER" id="PTHR32120:SF11">
    <property type="entry name" value="SMALL RIBOSOMAL SUBUNIT BIOGENESIS GTPASE RSGA 1, MITOCHONDRIAL-RELATED"/>
    <property type="match status" value="1"/>
</dbReference>
<keyword evidence="3 10" id="KW-0479">Metal-binding</keyword>
<dbReference type="Gene3D" id="2.40.50.140">
    <property type="entry name" value="Nucleic acid-binding proteins"/>
    <property type="match status" value="1"/>
</dbReference>
<dbReference type="Gene3D" id="1.10.40.50">
    <property type="entry name" value="Probable gtpase engc, domain 3"/>
    <property type="match status" value="1"/>
</dbReference>
<dbReference type="PROSITE" id="PS50936">
    <property type="entry name" value="ENGC_GTPASE"/>
    <property type="match status" value="1"/>
</dbReference>
<dbReference type="NCBIfam" id="TIGR00157">
    <property type="entry name" value="ribosome small subunit-dependent GTPase A"/>
    <property type="match status" value="1"/>
</dbReference>
<evidence type="ECO:0000256" key="2">
    <source>
        <dbReference type="ARBA" id="ARBA00022517"/>
    </source>
</evidence>
<evidence type="ECO:0000256" key="6">
    <source>
        <dbReference type="ARBA" id="ARBA00022801"/>
    </source>
</evidence>
<evidence type="ECO:0000256" key="7">
    <source>
        <dbReference type="ARBA" id="ARBA00022833"/>
    </source>
</evidence>
<dbReference type="EMBL" id="AP025628">
    <property type="protein sequence ID" value="BDG60651.1"/>
    <property type="molecule type" value="Genomic_DNA"/>
</dbReference>
<dbReference type="HAMAP" id="MF_01820">
    <property type="entry name" value="GTPase_RsgA"/>
    <property type="match status" value="1"/>
</dbReference>
<dbReference type="AlphaFoldDB" id="A0AA35G827"/>
<dbReference type="GO" id="GO:0042274">
    <property type="term" value="P:ribosomal small subunit biogenesis"/>
    <property type="evidence" value="ECO:0007669"/>
    <property type="project" value="UniProtKB-UniRule"/>
</dbReference>
<dbReference type="InterPro" id="IPR012340">
    <property type="entry name" value="NA-bd_OB-fold"/>
</dbReference>
<reference evidence="13" key="1">
    <citation type="submission" date="2022-03" db="EMBL/GenBank/DDBJ databases">
        <title>Complete genome sequence of Caldinitratiruptor microaerophilus.</title>
        <authorList>
            <person name="Mukaiyama R."/>
            <person name="Nishiyama T."/>
            <person name="Ueda K."/>
        </authorList>
    </citation>
    <scope>NUCLEOTIDE SEQUENCE</scope>
    <source>
        <strain evidence="13">JCM 16183</strain>
    </source>
</reference>
<dbReference type="EC" id="3.6.1.-" evidence="10"/>
<evidence type="ECO:0000259" key="12">
    <source>
        <dbReference type="PROSITE" id="PS51721"/>
    </source>
</evidence>
<evidence type="ECO:0000259" key="11">
    <source>
        <dbReference type="PROSITE" id="PS50936"/>
    </source>
</evidence>
<feature type="domain" description="CP-type G" evidence="12">
    <location>
        <begin position="63"/>
        <end position="222"/>
    </location>
</feature>
<dbReference type="InterPro" id="IPR004881">
    <property type="entry name" value="Ribosome_biogen_GTPase_RsgA"/>
</dbReference>
<dbReference type="InterPro" id="IPR030378">
    <property type="entry name" value="G_CP_dom"/>
</dbReference>
<feature type="binding site" evidence="10">
    <location>
        <position position="252"/>
    </location>
    <ligand>
        <name>Zn(2+)</name>
        <dbReference type="ChEBI" id="CHEBI:29105"/>
    </ligand>
</feature>